<evidence type="ECO:0000313" key="3">
    <source>
        <dbReference type="EMBL" id="KAF2676384.1"/>
    </source>
</evidence>
<reference evidence="3" key="1">
    <citation type="journal article" date="2020" name="Stud. Mycol.">
        <title>101 Dothideomycetes genomes: a test case for predicting lifestyles and emergence of pathogens.</title>
        <authorList>
            <person name="Haridas S."/>
            <person name="Albert R."/>
            <person name="Binder M."/>
            <person name="Bloem J."/>
            <person name="Labutti K."/>
            <person name="Salamov A."/>
            <person name="Andreopoulos B."/>
            <person name="Baker S."/>
            <person name="Barry K."/>
            <person name="Bills G."/>
            <person name="Bluhm B."/>
            <person name="Cannon C."/>
            <person name="Castanera R."/>
            <person name="Culley D."/>
            <person name="Daum C."/>
            <person name="Ezra D."/>
            <person name="Gonzalez J."/>
            <person name="Henrissat B."/>
            <person name="Kuo A."/>
            <person name="Liang C."/>
            <person name="Lipzen A."/>
            <person name="Lutzoni F."/>
            <person name="Magnuson J."/>
            <person name="Mondo S."/>
            <person name="Nolan M."/>
            <person name="Ohm R."/>
            <person name="Pangilinan J."/>
            <person name="Park H.-J."/>
            <person name="Ramirez L."/>
            <person name="Alfaro M."/>
            <person name="Sun H."/>
            <person name="Tritt A."/>
            <person name="Yoshinaga Y."/>
            <person name="Zwiers L.-H."/>
            <person name="Turgeon B."/>
            <person name="Goodwin S."/>
            <person name="Spatafora J."/>
            <person name="Crous P."/>
            <person name="Grigoriev I."/>
        </authorList>
    </citation>
    <scope>NUCLEOTIDE SEQUENCE</scope>
    <source>
        <strain evidence="3">CBS 122367</strain>
    </source>
</reference>
<dbReference type="EMBL" id="MU005635">
    <property type="protein sequence ID" value="KAF2676384.1"/>
    <property type="molecule type" value="Genomic_DNA"/>
</dbReference>
<proteinExistence type="predicted"/>
<accession>A0A6G1IDS8</accession>
<dbReference type="OrthoDB" id="2501761at2759"/>
<gene>
    <name evidence="3" type="ORF">K458DRAFT_447510</name>
</gene>
<dbReference type="InterPro" id="IPR057194">
    <property type="entry name" value="DUF7872"/>
</dbReference>
<dbReference type="AlphaFoldDB" id="A0A6G1IDS8"/>
<keyword evidence="1" id="KW-0732">Signal</keyword>
<evidence type="ECO:0000313" key="4">
    <source>
        <dbReference type="Proteomes" id="UP000799291"/>
    </source>
</evidence>
<evidence type="ECO:0000259" key="2">
    <source>
        <dbReference type="Pfam" id="PF25278"/>
    </source>
</evidence>
<dbReference type="PANTHER" id="PTHR33339">
    <property type="entry name" value="LYSM DOMAIN-CONTAINING PROTEIN"/>
    <property type="match status" value="1"/>
</dbReference>
<name>A0A6G1IDS8_9PLEO</name>
<evidence type="ECO:0000256" key="1">
    <source>
        <dbReference type="SAM" id="SignalP"/>
    </source>
</evidence>
<sequence length="334" mass="35679">MLPPTLLILLLSTASPILASPTPRPQGTGTGADSWASDPLAPQTWTDLKVDDFLATAATNNVQSLADSFGAPNFFCGLDSFCNAGQPCLPIRLPAWYAAVAMQNWNNYMNSLNTAITFASVTDVFPDPKDNITPLSNIANIFGSVLSLVPFTGPVSTASTALQSGLNFVLSRAKPPATTDNAVIKGGIFLGVSQNFTQADLQSAVIDAITMNALGMALQAQKIFVTRFFNRPSCEDDLENTLCAQNEGSDTFTSWSLVRRSGDANAASQTDIAKVLWNKYGMTKLQFLKGPMDCFDANGKAQLTNPFDKGLPTNAKAACVFNVLVCDIEVIAEW</sequence>
<feature type="signal peptide" evidence="1">
    <location>
        <begin position="1"/>
        <end position="19"/>
    </location>
</feature>
<feature type="chain" id="PRO_5026356263" description="DUF7872 domain-containing protein" evidence="1">
    <location>
        <begin position="20"/>
        <end position="334"/>
    </location>
</feature>
<organism evidence="3 4">
    <name type="scientific">Lentithecium fluviatile CBS 122367</name>
    <dbReference type="NCBI Taxonomy" id="1168545"/>
    <lineage>
        <taxon>Eukaryota</taxon>
        <taxon>Fungi</taxon>
        <taxon>Dikarya</taxon>
        <taxon>Ascomycota</taxon>
        <taxon>Pezizomycotina</taxon>
        <taxon>Dothideomycetes</taxon>
        <taxon>Pleosporomycetidae</taxon>
        <taxon>Pleosporales</taxon>
        <taxon>Massarineae</taxon>
        <taxon>Lentitheciaceae</taxon>
        <taxon>Lentithecium</taxon>
    </lineage>
</organism>
<dbReference type="Proteomes" id="UP000799291">
    <property type="component" value="Unassembled WGS sequence"/>
</dbReference>
<feature type="domain" description="DUF7872" evidence="2">
    <location>
        <begin position="182"/>
        <end position="329"/>
    </location>
</feature>
<keyword evidence="4" id="KW-1185">Reference proteome</keyword>
<protein>
    <recommendedName>
        <fullName evidence="2">DUF7872 domain-containing protein</fullName>
    </recommendedName>
</protein>
<dbReference type="Pfam" id="PF25278">
    <property type="entry name" value="DUF7872"/>
    <property type="match status" value="1"/>
</dbReference>
<dbReference type="PANTHER" id="PTHR33339:SF1">
    <property type="entry name" value="LYSM DOMAIN-CONTAINING PROTEIN"/>
    <property type="match status" value="1"/>
</dbReference>